<dbReference type="AlphaFoldDB" id="A0A428T9V2"/>
<dbReference type="EMBL" id="NIZV01000231">
    <property type="protein sequence ID" value="RSL98778.1"/>
    <property type="molecule type" value="Genomic_DNA"/>
</dbReference>
<dbReference type="Proteomes" id="UP000288429">
    <property type="component" value="Unassembled WGS sequence"/>
</dbReference>
<evidence type="ECO:0000256" key="1">
    <source>
        <dbReference type="SAM" id="MobiDB-lite"/>
    </source>
</evidence>
<evidence type="ECO:0000313" key="3">
    <source>
        <dbReference type="Proteomes" id="UP000288429"/>
    </source>
</evidence>
<organism evidence="2 3">
    <name type="scientific">Fusarium ambrosium</name>
    <dbReference type="NCBI Taxonomy" id="131363"/>
    <lineage>
        <taxon>Eukaryota</taxon>
        <taxon>Fungi</taxon>
        <taxon>Dikarya</taxon>
        <taxon>Ascomycota</taxon>
        <taxon>Pezizomycotina</taxon>
        <taxon>Sordariomycetes</taxon>
        <taxon>Hypocreomycetidae</taxon>
        <taxon>Hypocreales</taxon>
        <taxon>Nectriaceae</taxon>
        <taxon>Fusarium</taxon>
        <taxon>Fusarium solani species complex</taxon>
    </lineage>
</organism>
<feature type="region of interest" description="Disordered" evidence="1">
    <location>
        <begin position="23"/>
        <end position="107"/>
    </location>
</feature>
<protein>
    <submittedName>
        <fullName evidence="2">Uncharacterized protein</fullName>
    </submittedName>
</protein>
<sequence length="107" mass="11086">MTTPSNGTSRICHAAKSLCLCSNPPTRSTSPLANGTPSECSRCKGRPQSPAPRRTDAGQQPLAANHYSHMGGGSTPATGDLGIDLDAMGNGNYTPLQKRPSIPDVPQ</sequence>
<accession>A0A428T9V2</accession>
<comment type="caution">
    <text evidence="2">The sequence shown here is derived from an EMBL/GenBank/DDBJ whole genome shotgun (WGS) entry which is preliminary data.</text>
</comment>
<name>A0A428T9V2_9HYPO</name>
<evidence type="ECO:0000313" key="2">
    <source>
        <dbReference type="EMBL" id="RSL98778.1"/>
    </source>
</evidence>
<reference evidence="2 3" key="1">
    <citation type="submission" date="2017-06" db="EMBL/GenBank/DDBJ databases">
        <title>Cmopartive genomic analysis of Ambrosia Fusariam Clade fungi.</title>
        <authorList>
            <person name="Stajich J.E."/>
            <person name="Carrillo J."/>
            <person name="Kijimoto T."/>
            <person name="Eskalen A."/>
            <person name="O'Donnell K."/>
            <person name="Kasson M."/>
        </authorList>
    </citation>
    <scope>NUCLEOTIDE SEQUENCE [LARGE SCALE GENOMIC DNA]</scope>
    <source>
        <strain evidence="2 3">NRRL 20438</strain>
    </source>
</reference>
<proteinExistence type="predicted"/>
<feature type="compositionally biased region" description="Polar residues" evidence="1">
    <location>
        <begin position="23"/>
        <end position="39"/>
    </location>
</feature>
<gene>
    <name evidence="2" type="ORF">CDV31_012455</name>
</gene>
<keyword evidence="3" id="KW-1185">Reference proteome</keyword>